<gene>
    <name evidence="2" type="ORF">CLH61_06370</name>
</gene>
<feature type="transmembrane region" description="Helical" evidence="1">
    <location>
        <begin position="165"/>
        <end position="183"/>
    </location>
</feature>
<feature type="transmembrane region" description="Helical" evidence="1">
    <location>
        <begin position="204"/>
        <end position="222"/>
    </location>
</feature>
<sequence length="376" mass="39876">MTTRAPTKQPAFYWFFPAASLLAALLVPLSVWSGGSGSGWPPGLLGAGHGHELIFGFALALVAGYTLGPQPRRILLPLFGLWLLARMSWLVLPGSTAAGILSPAFALTLAWLVVPRFNAAKKWRNKLTGPLILLICLLAAGYWLIGLVDWRPGGLLPDQRQLMQGTVLGLLLLMTFMGGRIIAPAVAGTLEKKGIALEARVQPRLEGALLVLLSGALALTLISPGRPLAGALLVAAAALIVARTLRWQLWRCPERPDLLVFGIGYLWLAAGSLLTGIALLTAAPLAPALHLITVAALGTLSTSVMLRLAWQRSQRCFPPASRVLPLAAALSGAGITRYLAGATPFAEPALLWLSAGLWSVAYLAVTFDLINLIRRA</sequence>
<dbReference type="RefSeq" id="WP_099613877.1">
    <property type="nucleotide sequence ID" value="NZ_KZ319369.1"/>
</dbReference>
<feature type="transmembrane region" description="Helical" evidence="1">
    <location>
        <begin position="352"/>
        <end position="373"/>
    </location>
</feature>
<dbReference type="Proteomes" id="UP000231409">
    <property type="component" value="Unassembled WGS sequence"/>
</dbReference>
<name>A0A2G1UMU0_9GAMM</name>
<feature type="transmembrane region" description="Helical" evidence="1">
    <location>
        <begin position="12"/>
        <end position="32"/>
    </location>
</feature>
<feature type="transmembrane region" description="Helical" evidence="1">
    <location>
        <begin position="258"/>
        <end position="282"/>
    </location>
</feature>
<dbReference type="Pfam" id="PF05940">
    <property type="entry name" value="NnrS"/>
    <property type="match status" value="1"/>
</dbReference>
<feature type="transmembrane region" description="Helical" evidence="1">
    <location>
        <begin position="74"/>
        <end position="92"/>
    </location>
</feature>
<accession>A0A2G1UMU0</accession>
<keyword evidence="3" id="KW-1185">Reference proteome</keyword>
<reference evidence="2 3" key="1">
    <citation type="submission" date="2017-09" db="EMBL/GenBank/DDBJ databases">
        <title>The draft genome sequences of Marinobacter sp. PWS21.</title>
        <authorList>
            <person name="Cao J."/>
        </authorList>
    </citation>
    <scope>NUCLEOTIDE SEQUENCE [LARGE SCALE GENOMIC DNA]</scope>
    <source>
        <strain evidence="2 3">PWS21</strain>
    </source>
</reference>
<dbReference type="EMBL" id="NTFH01000005">
    <property type="protein sequence ID" value="PHQ15773.1"/>
    <property type="molecule type" value="Genomic_DNA"/>
</dbReference>
<organism evidence="2 3">
    <name type="scientific">Marinobacter profundi</name>
    <dbReference type="NCBI Taxonomy" id="2666256"/>
    <lineage>
        <taxon>Bacteria</taxon>
        <taxon>Pseudomonadati</taxon>
        <taxon>Pseudomonadota</taxon>
        <taxon>Gammaproteobacteria</taxon>
        <taxon>Pseudomonadales</taxon>
        <taxon>Marinobacteraceae</taxon>
        <taxon>Marinobacter</taxon>
    </lineage>
</organism>
<evidence type="ECO:0000313" key="2">
    <source>
        <dbReference type="EMBL" id="PHQ15773.1"/>
    </source>
</evidence>
<keyword evidence="1" id="KW-0472">Membrane</keyword>
<dbReference type="AlphaFoldDB" id="A0A2G1UMU0"/>
<feature type="transmembrane region" description="Helical" evidence="1">
    <location>
        <begin position="322"/>
        <end position="340"/>
    </location>
</feature>
<proteinExistence type="predicted"/>
<keyword evidence="1" id="KW-1133">Transmembrane helix</keyword>
<dbReference type="InterPro" id="IPR010266">
    <property type="entry name" value="NnrS"/>
</dbReference>
<evidence type="ECO:0000256" key="1">
    <source>
        <dbReference type="SAM" id="Phobius"/>
    </source>
</evidence>
<feature type="transmembrane region" description="Helical" evidence="1">
    <location>
        <begin position="228"/>
        <end position="246"/>
    </location>
</feature>
<feature type="transmembrane region" description="Helical" evidence="1">
    <location>
        <begin position="98"/>
        <end position="115"/>
    </location>
</feature>
<feature type="transmembrane region" description="Helical" evidence="1">
    <location>
        <begin position="288"/>
        <end position="310"/>
    </location>
</feature>
<keyword evidence="1" id="KW-0812">Transmembrane</keyword>
<evidence type="ECO:0000313" key="3">
    <source>
        <dbReference type="Proteomes" id="UP000231409"/>
    </source>
</evidence>
<feature type="transmembrane region" description="Helical" evidence="1">
    <location>
        <begin position="44"/>
        <end position="67"/>
    </location>
</feature>
<feature type="transmembrane region" description="Helical" evidence="1">
    <location>
        <begin position="127"/>
        <end position="145"/>
    </location>
</feature>
<protein>
    <submittedName>
        <fullName evidence="2">Short-chain dehydrogenase</fullName>
    </submittedName>
</protein>
<comment type="caution">
    <text evidence="2">The sequence shown here is derived from an EMBL/GenBank/DDBJ whole genome shotgun (WGS) entry which is preliminary data.</text>
</comment>